<evidence type="ECO:0000313" key="2">
    <source>
        <dbReference type="Proteomes" id="UP000297595"/>
    </source>
</evidence>
<sequence>MDRLNDNKGFTDTLRKLRIGLLDDVYIGGIDIGSSNIKYLVSDLVDIFGCIAYLELALDRDPVQDQDQDRGPTPAPKLVCQRHVLVSEPAPTSDNHRIFLLHMPHPMPSWTLDGLAYATTDTHLMYQTGGFPDVDIEAKRKDI</sequence>
<protein>
    <submittedName>
        <fullName evidence="1">Uncharacterized protein</fullName>
    </submittedName>
</protein>
<comment type="caution">
    <text evidence="1">The sequence shown here is derived from an EMBL/GenBank/DDBJ whole genome shotgun (WGS) entry which is preliminary data.</text>
</comment>
<name>A0A7C8PUU9_ORBOL</name>
<organism evidence="1 2">
    <name type="scientific">Orbilia oligospora</name>
    <name type="common">Nematode-trapping fungus</name>
    <name type="synonym">Arthrobotrys oligospora</name>
    <dbReference type="NCBI Taxonomy" id="2813651"/>
    <lineage>
        <taxon>Eukaryota</taxon>
        <taxon>Fungi</taxon>
        <taxon>Dikarya</taxon>
        <taxon>Ascomycota</taxon>
        <taxon>Pezizomycotina</taxon>
        <taxon>Orbiliomycetes</taxon>
        <taxon>Orbiliales</taxon>
        <taxon>Orbiliaceae</taxon>
        <taxon>Orbilia</taxon>
    </lineage>
</organism>
<proteinExistence type="predicted"/>
<dbReference type="EMBL" id="SOZJ01000005">
    <property type="protein sequence ID" value="TGJ66244.1"/>
    <property type="molecule type" value="Genomic_DNA"/>
</dbReference>
<dbReference type="AlphaFoldDB" id="A0A7C8PUU9"/>
<accession>A0A7C8PUU9</accession>
<reference evidence="1 2" key="1">
    <citation type="submission" date="2019-03" db="EMBL/GenBank/DDBJ databases">
        <title>Nematode-trapping fungi genome.</title>
        <authorList>
            <person name="Vidal-Diez De Ulzurrun G."/>
        </authorList>
    </citation>
    <scope>NUCLEOTIDE SEQUENCE [LARGE SCALE GENOMIC DNA]</scope>
    <source>
        <strain evidence="1 2">TWF154</strain>
    </source>
</reference>
<evidence type="ECO:0000313" key="1">
    <source>
        <dbReference type="EMBL" id="TGJ66244.1"/>
    </source>
</evidence>
<dbReference type="Proteomes" id="UP000297595">
    <property type="component" value="Unassembled WGS sequence"/>
</dbReference>
<gene>
    <name evidence="1" type="ORF">EYR41_007892</name>
</gene>